<feature type="region of interest" description="Disordered" evidence="1">
    <location>
        <begin position="53"/>
        <end position="89"/>
    </location>
</feature>
<dbReference type="EMBL" id="VANS01000002">
    <property type="protein sequence ID" value="TMM52417.1"/>
    <property type="molecule type" value="Genomic_DNA"/>
</dbReference>
<feature type="transmembrane region" description="Helical" evidence="2">
    <location>
        <begin position="31"/>
        <end position="49"/>
    </location>
</feature>
<protein>
    <submittedName>
        <fullName evidence="4">Uncharacterized protein</fullName>
    </submittedName>
</protein>
<evidence type="ECO:0000256" key="1">
    <source>
        <dbReference type="SAM" id="MobiDB-lite"/>
    </source>
</evidence>
<dbReference type="OrthoDB" id="7876829at2"/>
<organism evidence="4 5">
    <name type="scientific">Sulfitobacter sabulilitoris</name>
    <dbReference type="NCBI Taxonomy" id="2562655"/>
    <lineage>
        <taxon>Bacteria</taxon>
        <taxon>Pseudomonadati</taxon>
        <taxon>Pseudomonadota</taxon>
        <taxon>Alphaproteobacteria</taxon>
        <taxon>Rhodobacterales</taxon>
        <taxon>Roseobacteraceae</taxon>
        <taxon>Sulfitobacter</taxon>
    </lineage>
</organism>
<dbReference type="RefSeq" id="WP_138661958.1">
    <property type="nucleotide sequence ID" value="NZ_VANS01000002.1"/>
</dbReference>
<evidence type="ECO:0000313" key="5">
    <source>
        <dbReference type="Proteomes" id="UP000309550"/>
    </source>
</evidence>
<keyword evidence="2" id="KW-0472">Membrane</keyword>
<accession>A0A5S3PEG6</accession>
<keyword evidence="3" id="KW-0732">Signal</keyword>
<reference evidence="4 5" key="1">
    <citation type="submission" date="2019-05" db="EMBL/GenBank/DDBJ databases">
        <title>Sulfitobacter sabulilitoris sp. nov., isolated from a marine sand.</title>
        <authorList>
            <person name="Yoon J.-H."/>
        </authorList>
    </citation>
    <scope>NUCLEOTIDE SEQUENCE [LARGE SCALE GENOMIC DNA]</scope>
    <source>
        <strain evidence="4 5">HSMS-29</strain>
    </source>
</reference>
<sequence>MHRSFIAAIAALSIIITGLSAAPARADSNDDLLRALAAIAGIAVIGTAIKKRNDRREEARRRDHVGRGYQYQDTYRAPPPKLEPRPLPRRAQRDLLPGNCLRSFDTRDGRIRMFGARCLQRNYSYTDRLPQRCFREVRTRDGRRRGYEARCLRDRGYQLARR</sequence>
<dbReference type="Proteomes" id="UP000309550">
    <property type="component" value="Unassembled WGS sequence"/>
</dbReference>
<proteinExistence type="predicted"/>
<evidence type="ECO:0000313" key="4">
    <source>
        <dbReference type="EMBL" id="TMM52417.1"/>
    </source>
</evidence>
<feature type="chain" id="PRO_5024451894" evidence="3">
    <location>
        <begin position="27"/>
        <end position="162"/>
    </location>
</feature>
<evidence type="ECO:0000256" key="3">
    <source>
        <dbReference type="SAM" id="SignalP"/>
    </source>
</evidence>
<keyword evidence="2" id="KW-1133">Transmembrane helix</keyword>
<evidence type="ECO:0000256" key="2">
    <source>
        <dbReference type="SAM" id="Phobius"/>
    </source>
</evidence>
<dbReference type="AlphaFoldDB" id="A0A5S3PEG6"/>
<keyword evidence="5" id="KW-1185">Reference proteome</keyword>
<comment type="caution">
    <text evidence="4">The sequence shown here is derived from an EMBL/GenBank/DDBJ whole genome shotgun (WGS) entry which is preliminary data.</text>
</comment>
<keyword evidence="2" id="KW-0812">Transmembrane</keyword>
<name>A0A5S3PEG6_9RHOB</name>
<gene>
    <name evidence="4" type="ORF">FDT80_09040</name>
</gene>
<feature type="signal peptide" evidence="3">
    <location>
        <begin position="1"/>
        <end position="26"/>
    </location>
</feature>